<sequence>MLILQTERLILRNWEQNDAEKAFLFWGNNETMHYCAGGMTKEEVEQTVSSYIRFQDTFGYTTLFPVVEKETNDLIGICGFQKTGEEDVLEFLYHYRQDTWGKGYAYEAAKSIFPYTIEKLKPKKVIASAAVENIGSWKILEKLNFSFNEEKWCEDTQMNERYYEYIV</sequence>
<accession>A0ABR9QEX5</accession>
<name>A0ABR9QEX5_9BACI</name>
<dbReference type="InterPro" id="IPR000182">
    <property type="entry name" value="GNAT_dom"/>
</dbReference>
<dbReference type="PANTHER" id="PTHR43792:SF1">
    <property type="entry name" value="N-ACETYLTRANSFERASE DOMAIN-CONTAINING PROTEIN"/>
    <property type="match status" value="1"/>
</dbReference>
<evidence type="ECO:0000313" key="2">
    <source>
        <dbReference type="EMBL" id="MBE4907018.1"/>
    </source>
</evidence>
<proteinExistence type="predicted"/>
<feature type="domain" description="N-acetyltransferase" evidence="1">
    <location>
        <begin position="8"/>
        <end position="145"/>
    </location>
</feature>
<evidence type="ECO:0000259" key="1">
    <source>
        <dbReference type="Pfam" id="PF13302"/>
    </source>
</evidence>
<dbReference type="RefSeq" id="WP_193534496.1">
    <property type="nucleotide sequence ID" value="NZ_JADCLJ010000007.1"/>
</dbReference>
<organism evidence="2 3">
    <name type="scientific">Litchfieldia luteola</name>
    <dbReference type="NCBI Taxonomy" id="682179"/>
    <lineage>
        <taxon>Bacteria</taxon>
        <taxon>Bacillati</taxon>
        <taxon>Bacillota</taxon>
        <taxon>Bacilli</taxon>
        <taxon>Bacillales</taxon>
        <taxon>Bacillaceae</taxon>
        <taxon>Litchfieldia</taxon>
    </lineage>
</organism>
<dbReference type="Gene3D" id="3.40.630.30">
    <property type="match status" value="1"/>
</dbReference>
<dbReference type="SUPFAM" id="SSF55729">
    <property type="entry name" value="Acyl-CoA N-acyltransferases (Nat)"/>
    <property type="match status" value="1"/>
</dbReference>
<protein>
    <submittedName>
        <fullName evidence="2">GNAT family N-acetyltransferase</fullName>
    </submittedName>
</protein>
<keyword evidence="3" id="KW-1185">Reference proteome</keyword>
<dbReference type="Proteomes" id="UP001516662">
    <property type="component" value="Unassembled WGS sequence"/>
</dbReference>
<dbReference type="InterPro" id="IPR051531">
    <property type="entry name" value="N-acetyltransferase"/>
</dbReference>
<dbReference type="InterPro" id="IPR016181">
    <property type="entry name" value="Acyl_CoA_acyltransferase"/>
</dbReference>
<reference evidence="2 3" key="1">
    <citation type="submission" date="2020-10" db="EMBL/GenBank/DDBJ databases">
        <title>Bacillus sp. HD4P25, an endophyte from a halophyte.</title>
        <authorList>
            <person name="Sun J.-Q."/>
        </authorList>
    </citation>
    <scope>NUCLEOTIDE SEQUENCE [LARGE SCALE GENOMIC DNA]</scope>
    <source>
        <strain evidence="2 3">YIM 93174</strain>
    </source>
</reference>
<dbReference type="EMBL" id="JADCLJ010000007">
    <property type="protein sequence ID" value="MBE4907018.1"/>
    <property type="molecule type" value="Genomic_DNA"/>
</dbReference>
<dbReference type="Pfam" id="PF13302">
    <property type="entry name" value="Acetyltransf_3"/>
    <property type="match status" value="1"/>
</dbReference>
<gene>
    <name evidence="2" type="ORF">IMZ08_02975</name>
</gene>
<comment type="caution">
    <text evidence="2">The sequence shown here is derived from an EMBL/GenBank/DDBJ whole genome shotgun (WGS) entry which is preliminary data.</text>
</comment>
<dbReference type="PANTHER" id="PTHR43792">
    <property type="entry name" value="GNAT FAMILY, PUTATIVE (AFU_ORTHOLOGUE AFUA_3G00765)-RELATED-RELATED"/>
    <property type="match status" value="1"/>
</dbReference>
<evidence type="ECO:0000313" key="3">
    <source>
        <dbReference type="Proteomes" id="UP001516662"/>
    </source>
</evidence>